<feature type="region of interest" description="Disordered" evidence="1">
    <location>
        <begin position="947"/>
        <end position="1086"/>
    </location>
</feature>
<feature type="region of interest" description="Disordered" evidence="1">
    <location>
        <begin position="91"/>
        <end position="189"/>
    </location>
</feature>
<proteinExistence type="predicted"/>
<feature type="compositionally biased region" description="Basic and acidic residues" evidence="1">
    <location>
        <begin position="724"/>
        <end position="736"/>
    </location>
</feature>
<feature type="compositionally biased region" description="Polar residues" evidence="1">
    <location>
        <begin position="1064"/>
        <end position="1077"/>
    </location>
</feature>
<feature type="compositionally biased region" description="Polar residues" evidence="1">
    <location>
        <begin position="48"/>
        <end position="59"/>
    </location>
</feature>
<feature type="region of interest" description="Disordered" evidence="1">
    <location>
        <begin position="229"/>
        <end position="407"/>
    </location>
</feature>
<feature type="compositionally biased region" description="Polar residues" evidence="1">
    <location>
        <begin position="441"/>
        <end position="460"/>
    </location>
</feature>
<name>A0AA40FE27_9HYME</name>
<feature type="compositionally biased region" description="Basic and acidic residues" evidence="1">
    <location>
        <begin position="964"/>
        <end position="980"/>
    </location>
</feature>
<feature type="region of interest" description="Disordered" evidence="1">
    <location>
        <begin position="11"/>
        <end position="59"/>
    </location>
</feature>
<feature type="compositionally biased region" description="Basic and acidic residues" evidence="1">
    <location>
        <begin position="275"/>
        <end position="285"/>
    </location>
</feature>
<feature type="compositionally biased region" description="Basic and acidic residues" evidence="1">
    <location>
        <begin position="369"/>
        <end position="385"/>
    </location>
</feature>
<feature type="compositionally biased region" description="Low complexity" evidence="1">
    <location>
        <begin position="155"/>
        <end position="164"/>
    </location>
</feature>
<sequence length="1281" mass="143175">MNDEIILKTLTGGGNIPFADEDGAVSSGVEHRRAERRSNVTRRELTKETTASSPCPRTNVQSFTTFRSIVQPKIGEEGEHRNVSMLQKGAATFAQRESQAQHRQSKQSPAPRRNKNETVLETGFEHPLQRYENAVLKHQTRQRDRGKRQASGDRQQQQQQQQQQSYSQHGYSSSDESVVRNKSKSISSIDTQSVNNILDEYEDLDYRRSSDLSDVGSISVSNFEAVMMDQQKKQQQEKSRVLAAAARMQPKCSPPGREKPQPVLKVNQQTQVRQRSRERQKESGVRHVLPPSPTEPDNSSSSCVSPAAAVTVDTSRIRVPEVLLRKGEVQKRVDEWLNQTQSQNFPAPTREKPLTRSNSSADQKSQRRYRQDSRSRSIDEGRGDKLNGTSSSYDDLSRADKKQAERKLVDKVNVGVNTSRGTYKEYLASKNRGKQQDYGFSASNSAIGRSRDISPSTGSRIPQRGPLSSSFRSRRLESSNAASQADIVGGESSSQLHQAERNCRVRNATDGRLTNLAKTRNESDHGRISGVIGVATGTGSTVTTSSGTLSVIPCRKASFKRSQAHDQSAAGATARALVKEETGQRARGACGGNSVSKGPSNLGDQGEPISPNKDGESRRPALTSDSPRADDKPADAACKSATEFSRSVDRPTRDVLRITTGGESAESTRYLRERDGKRDNKMEQTRQETVYGAVGARVRSLQGQQESRVTKPPRNLQGGIAPSETRRPPVLPRRDQVSCTQDNRGRNSPIGSPTRSTFKSNNSRVYAALQLLNEQNSAKSRSAAGNNGVQPLERSPCRSHYSSPNHVEKIYERSLQPQVIHVDDLQSILRPPLQISAYGEGGTGGRSDLKSPPKEAVILDERNEKQPEEEEEEEQEEEEEEEEEEEDEEEDEEEEKGEEKETEVYERVGELRYEHLETIEEDDRKSEASVCRYPEIGLSQCLKIQQCLPNGRSRGPPPPPPSPAEKKKEPAAMCTKRDQQQNEPARTFVTFRSSGSPQGIKTTSLQSRSTATGLSERGSEQEEKQREVTEPIVIVDDDDDDDDDGDLEIPYPDSGNLVVDRSQPCHTRQNSNLSTATIPLDELESERQDAAKFKAEDARFRSNEMPEQTMEAGSHLLRQEPSQKPEKWEAEKGERTNSREMDGSVVNEVLVKNLQFKQDLPADPAERSPGLGDSFGKIIEHVAGQQRPIAFHNVLCDNYENVRNARFKESKVYVTKEEMERQRLMELLRKGDYESVKAVSDQFHLLRFFLTYDFPDVTRCVSHLGPLFLVTVKVCFDTRRW</sequence>
<feature type="compositionally biased region" description="Basic and acidic residues" evidence="1">
    <location>
        <begin position="847"/>
        <end position="866"/>
    </location>
</feature>
<feature type="compositionally biased region" description="Basic residues" evidence="1">
    <location>
        <begin position="138"/>
        <end position="148"/>
    </location>
</feature>
<feature type="region of interest" description="Disordered" evidence="1">
    <location>
        <begin position="836"/>
        <end position="929"/>
    </location>
</feature>
<feature type="compositionally biased region" description="Basic and acidic residues" evidence="1">
    <location>
        <begin position="498"/>
        <end position="507"/>
    </location>
</feature>
<feature type="compositionally biased region" description="Polar residues" evidence="1">
    <location>
        <begin position="95"/>
        <end position="108"/>
    </location>
</feature>
<feature type="compositionally biased region" description="Basic and acidic residues" evidence="1">
    <location>
        <begin position="230"/>
        <end position="240"/>
    </location>
</feature>
<feature type="region of interest" description="Disordered" evidence="1">
    <location>
        <begin position="777"/>
        <end position="805"/>
    </location>
</feature>
<feature type="compositionally biased region" description="Basic and acidic residues" evidence="1">
    <location>
        <begin position="315"/>
        <end position="335"/>
    </location>
</feature>
<reference evidence="2" key="1">
    <citation type="submission" date="2021-10" db="EMBL/GenBank/DDBJ databases">
        <title>Melipona bicolor Genome sequencing and assembly.</title>
        <authorList>
            <person name="Araujo N.S."/>
            <person name="Arias M.C."/>
        </authorList>
    </citation>
    <scope>NUCLEOTIDE SEQUENCE</scope>
    <source>
        <strain evidence="2">USP_2M_L1-L4_2017</strain>
        <tissue evidence="2">Whole body</tissue>
    </source>
</reference>
<feature type="region of interest" description="Disordered" evidence="1">
    <location>
        <begin position="560"/>
        <end position="761"/>
    </location>
</feature>
<feature type="compositionally biased region" description="Basic and acidic residues" evidence="1">
    <location>
        <begin position="669"/>
        <end position="686"/>
    </location>
</feature>
<evidence type="ECO:0000313" key="2">
    <source>
        <dbReference type="EMBL" id="KAK1117281.1"/>
    </source>
</evidence>
<feature type="compositionally biased region" description="Low complexity" evidence="1">
    <location>
        <begin position="299"/>
        <end position="312"/>
    </location>
</feature>
<dbReference type="Proteomes" id="UP001177670">
    <property type="component" value="Unassembled WGS sequence"/>
</dbReference>
<feature type="compositionally biased region" description="Polar residues" evidence="1">
    <location>
        <begin position="777"/>
        <end position="789"/>
    </location>
</feature>
<feature type="compositionally biased region" description="Basic and acidic residues" evidence="1">
    <location>
        <begin position="1117"/>
        <end position="1140"/>
    </location>
</feature>
<feature type="compositionally biased region" description="Polar residues" evidence="1">
    <location>
        <begin position="593"/>
        <end position="603"/>
    </location>
</feature>
<organism evidence="2 3">
    <name type="scientific">Melipona bicolor</name>
    <dbReference type="NCBI Taxonomy" id="60889"/>
    <lineage>
        <taxon>Eukaryota</taxon>
        <taxon>Metazoa</taxon>
        <taxon>Ecdysozoa</taxon>
        <taxon>Arthropoda</taxon>
        <taxon>Hexapoda</taxon>
        <taxon>Insecta</taxon>
        <taxon>Pterygota</taxon>
        <taxon>Neoptera</taxon>
        <taxon>Endopterygota</taxon>
        <taxon>Hymenoptera</taxon>
        <taxon>Apocrita</taxon>
        <taxon>Aculeata</taxon>
        <taxon>Apoidea</taxon>
        <taxon>Anthophila</taxon>
        <taxon>Apidae</taxon>
        <taxon>Melipona</taxon>
    </lineage>
</organism>
<feature type="compositionally biased region" description="Basic and acidic residues" evidence="1">
    <location>
        <begin position="897"/>
        <end position="927"/>
    </location>
</feature>
<feature type="compositionally biased region" description="Basic and acidic residues" evidence="1">
    <location>
        <begin position="395"/>
        <end position="407"/>
    </location>
</feature>
<protein>
    <submittedName>
        <fullName evidence="2">Uncharacterized protein</fullName>
    </submittedName>
</protein>
<feature type="compositionally biased region" description="Polar residues" evidence="1">
    <location>
        <begin position="990"/>
        <end position="1013"/>
    </location>
</feature>
<feature type="region of interest" description="Disordered" evidence="1">
    <location>
        <begin position="1102"/>
        <end position="1140"/>
    </location>
</feature>
<feature type="compositionally biased region" description="Polar residues" evidence="1">
    <location>
        <begin position="337"/>
        <end position="346"/>
    </location>
</feature>
<feature type="compositionally biased region" description="Polar residues" evidence="1">
    <location>
        <begin position="165"/>
        <end position="176"/>
    </location>
</feature>
<feature type="compositionally biased region" description="Acidic residues" evidence="1">
    <location>
        <begin position="867"/>
        <end position="896"/>
    </location>
</feature>
<feature type="compositionally biased region" description="Basic and acidic residues" evidence="1">
    <location>
        <begin position="1017"/>
        <end position="1029"/>
    </location>
</feature>
<feature type="compositionally biased region" description="Acidic residues" evidence="1">
    <location>
        <begin position="1035"/>
        <end position="1047"/>
    </location>
</feature>
<feature type="compositionally biased region" description="Polar residues" evidence="1">
    <location>
        <begin position="749"/>
        <end position="761"/>
    </location>
</feature>
<gene>
    <name evidence="2" type="ORF">K0M31_016831</name>
</gene>
<feature type="compositionally biased region" description="Basic and acidic residues" evidence="1">
    <location>
        <begin position="29"/>
        <end position="47"/>
    </location>
</feature>
<keyword evidence="3" id="KW-1185">Reference proteome</keyword>
<feature type="compositionally biased region" description="Basic and acidic residues" evidence="1">
    <location>
        <begin position="646"/>
        <end position="656"/>
    </location>
</feature>
<feature type="region of interest" description="Disordered" evidence="1">
    <location>
        <begin position="433"/>
        <end position="507"/>
    </location>
</feature>
<dbReference type="EMBL" id="JAHYIQ010000053">
    <property type="protein sequence ID" value="KAK1117281.1"/>
    <property type="molecule type" value="Genomic_DNA"/>
</dbReference>
<feature type="compositionally biased region" description="Basic and acidic residues" evidence="1">
    <location>
        <begin position="114"/>
        <end position="129"/>
    </location>
</feature>
<evidence type="ECO:0000256" key="1">
    <source>
        <dbReference type="SAM" id="MobiDB-lite"/>
    </source>
</evidence>
<accession>A0AA40FE27</accession>
<comment type="caution">
    <text evidence="2">The sequence shown here is derived from an EMBL/GenBank/DDBJ whole genome shotgun (WGS) entry which is preliminary data.</text>
</comment>
<evidence type="ECO:0000313" key="3">
    <source>
        <dbReference type="Proteomes" id="UP001177670"/>
    </source>
</evidence>